<gene>
    <name evidence="2" type="ORF">BFC17_21190</name>
</gene>
<evidence type="ECO:0000313" key="2">
    <source>
        <dbReference type="EMBL" id="OFI34066.1"/>
    </source>
</evidence>
<evidence type="ECO:0000313" key="3">
    <source>
        <dbReference type="Proteomes" id="UP000176037"/>
    </source>
</evidence>
<dbReference type="STRING" id="1856405.BFC17_21190"/>
<comment type="caution">
    <text evidence="2">The sequence shown here is derived from an EMBL/GenBank/DDBJ whole genome shotgun (WGS) entry which is preliminary data.</text>
</comment>
<dbReference type="AlphaFoldDB" id="A0A1E8FE81"/>
<name>A0A1E8FE81_9ALTE</name>
<feature type="transmembrane region" description="Helical" evidence="1">
    <location>
        <begin position="7"/>
        <end position="29"/>
    </location>
</feature>
<keyword evidence="1" id="KW-1133">Transmembrane helix</keyword>
<keyword evidence="1" id="KW-0472">Membrane</keyword>
<dbReference type="EMBL" id="MJIC01000014">
    <property type="protein sequence ID" value="OFI34066.1"/>
    <property type="molecule type" value="Genomic_DNA"/>
</dbReference>
<proteinExistence type="predicted"/>
<dbReference type="Proteomes" id="UP000176037">
    <property type="component" value="Unassembled WGS sequence"/>
</dbReference>
<reference evidence="2 3" key="1">
    <citation type="submission" date="2016-09" db="EMBL/GenBank/DDBJ databases">
        <title>Alteromonas lipolytica, a new species isolated from sea water.</title>
        <authorList>
            <person name="Wu Y.-H."/>
            <person name="Cheng H."/>
            <person name="Xu X.-W."/>
        </authorList>
    </citation>
    <scope>NUCLEOTIDE SEQUENCE [LARGE SCALE GENOMIC DNA]</scope>
    <source>
        <strain evidence="2 3">JW12</strain>
    </source>
</reference>
<protein>
    <submittedName>
        <fullName evidence="2">Uncharacterized protein</fullName>
    </submittedName>
</protein>
<accession>A0A1E8FE81</accession>
<keyword evidence="3" id="KW-1185">Reference proteome</keyword>
<organism evidence="2 3">
    <name type="scientific">Alteromonas lipolytica</name>
    <dbReference type="NCBI Taxonomy" id="1856405"/>
    <lineage>
        <taxon>Bacteria</taxon>
        <taxon>Pseudomonadati</taxon>
        <taxon>Pseudomonadota</taxon>
        <taxon>Gammaproteobacteria</taxon>
        <taxon>Alteromonadales</taxon>
        <taxon>Alteromonadaceae</taxon>
        <taxon>Alteromonas/Salinimonas group</taxon>
        <taxon>Alteromonas</taxon>
    </lineage>
</organism>
<sequence length="394" mass="45355">MSKKMKYIRHFVSAFILTILGIGGINWFIDPYGMHWSPKITGINKNKTEAGNRVRLTKQYVVDSLRPEVVIIGNSRVEIGLDPKSPMFNHWTVYNFGIPGASLKYQITNALQQIESNKNLQHLIVSLDYLDFLYKESASEIITPIDELEAKKDLVELFSERTPLILSLDALHSSILTILTQQSRTSRITSLGFNDAKSFETTISTEGKKPLFKQKLSSLKTRLENKHLSYRPAQWKGMGPGFEMLAELIDRAVANEIELTLFINPYHYSYLQLLKDLGYWPDYLAWKRQLAGFVNQQFKQQRLFDFSGFNQYTKEPVNLSQPKVEMEWFWEPSHYRKELGDLLLRELLNNNSQVALARTLSVESIDILLEQDNIGLAETASQWEDLKLKLGLSL</sequence>
<evidence type="ECO:0000256" key="1">
    <source>
        <dbReference type="SAM" id="Phobius"/>
    </source>
</evidence>
<keyword evidence="1" id="KW-0812">Transmembrane</keyword>